<evidence type="ECO:0000313" key="3">
    <source>
        <dbReference type="EMBL" id="MCO6042402.1"/>
    </source>
</evidence>
<feature type="signal peptide" evidence="1">
    <location>
        <begin position="1"/>
        <end position="33"/>
    </location>
</feature>
<comment type="caution">
    <text evidence="3">The sequence shown here is derived from an EMBL/GenBank/DDBJ whole genome shotgun (WGS) entry which is preliminary data.</text>
</comment>
<feature type="chain" id="PRO_5040730320" evidence="1">
    <location>
        <begin position="34"/>
        <end position="391"/>
    </location>
</feature>
<dbReference type="Pfam" id="PF07589">
    <property type="entry name" value="PEP-CTERM"/>
    <property type="match status" value="1"/>
</dbReference>
<dbReference type="Gene3D" id="2.60.120.260">
    <property type="entry name" value="Galactose-binding domain-like"/>
    <property type="match status" value="1"/>
</dbReference>
<evidence type="ECO:0000256" key="1">
    <source>
        <dbReference type="SAM" id="SignalP"/>
    </source>
</evidence>
<organism evidence="3 4">
    <name type="scientific">Aeoliella straminimaris</name>
    <dbReference type="NCBI Taxonomy" id="2954799"/>
    <lineage>
        <taxon>Bacteria</taxon>
        <taxon>Pseudomonadati</taxon>
        <taxon>Planctomycetota</taxon>
        <taxon>Planctomycetia</taxon>
        <taxon>Pirellulales</taxon>
        <taxon>Lacipirellulaceae</taxon>
        <taxon>Aeoliella</taxon>
    </lineage>
</organism>
<evidence type="ECO:0000259" key="2">
    <source>
        <dbReference type="Pfam" id="PF07589"/>
    </source>
</evidence>
<keyword evidence="1" id="KW-0732">Signal</keyword>
<protein>
    <submittedName>
        <fullName evidence="3">PEP-CTERM sorting domain-containing protein</fullName>
    </submittedName>
</protein>
<accession>A0A9X2JEP2</accession>
<feature type="domain" description="Ice-binding protein C-terminal" evidence="2">
    <location>
        <begin position="365"/>
        <end position="387"/>
    </location>
</feature>
<dbReference type="Proteomes" id="UP001155241">
    <property type="component" value="Unassembled WGS sequence"/>
</dbReference>
<dbReference type="AlphaFoldDB" id="A0A9X2JEP2"/>
<keyword evidence="4" id="KW-1185">Reference proteome</keyword>
<proteinExistence type="predicted"/>
<dbReference type="RefSeq" id="WP_252850502.1">
    <property type="nucleotide sequence ID" value="NZ_JAMXLR010000003.1"/>
</dbReference>
<sequence length="391" mass="41455">MKKTHPLRDLTTNAAYCLMAVATLSLAAPASHAIELISPGDPVLAIDLDISTGSDVRDGQLADLLLDGDSGTKTLNRGGDNAGFIVTPSVASIVQSLVMTTANDSEGRDPASYLLYGTNDPVTSTEASNGRQEDWTLISMGDLALPSDRQSVADPVGFSNAVSYSSYKMVWPTMKDTGQNLTQLADIGFYSSLDGTGANLLTLGDPILSIRDVDYQYDSRTGSSDGTQEAAQAIDQDPGTKYLNFGKDNTGIIVTPSAGLSIVDGFQLTTANDAPERDPASWELYGTNDDVTSVYNTDGQSEDWTLIDTGSLELPNERLTVGSLVSVENAGGAFTSYRLVFPTLRNSGGANSMQIAEIQLIGTRVPEPSTAVLCLGVAASLFAWRRRNKLE</sequence>
<name>A0A9X2JEP2_9BACT</name>
<dbReference type="EMBL" id="JAMXLR010000003">
    <property type="protein sequence ID" value="MCO6042402.1"/>
    <property type="molecule type" value="Genomic_DNA"/>
</dbReference>
<gene>
    <name evidence="3" type="ORF">NG895_00640</name>
</gene>
<dbReference type="InterPro" id="IPR013424">
    <property type="entry name" value="Ice-binding_C"/>
</dbReference>
<evidence type="ECO:0000313" key="4">
    <source>
        <dbReference type="Proteomes" id="UP001155241"/>
    </source>
</evidence>
<reference evidence="3" key="1">
    <citation type="submission" date="2022-06" db="EMBL/GenBank/DDBJ databases">
        <title>Aeoliella straminimaris, a novel planctomycete from sediments.</title>
        <authorList>
            <person name="Vitorino I.R."/>
            <person name="Lage O.M."/>
        </authorList>
    </citation>
    <scope>NUCLEOTIDE SEQUENCE</scope>
    <source>
        <strain evidence="3">ICT_H6.2</strain>
    </source>
</reference>